<dbReference type="STRING" id="743788.S8E349"/>
<feature type="region of interest" description="Disordered" evidence="1">
    <location>
        <begin position="79"/>
        <end position="98"/>
    </location>
</feature>
<feature type="region of interest" description="Disordered" evidence="1">
    <location>
        <begin position="14"/>
        <end position="70"/>
    </location>
</feature>
<evidence type="ECO:0000256" key="1">
    <source>
        <dbReference type="SAM" id="MobiDB-lite"/>
    </source>
</evidence>
<feature type="compositionally biased region" description="Polar residues" evidence="1">
    <location>
        <begin position="14"/>
        <end position="25"/>
    </location>
</feature>
<dbReference type="OrthoDB" id="2756261at2759"/>
<dbReference type="Proteomes" id="UP000015241">
    <property type="component" value="Unassembled WGS sequence"/>
</dbReference>
<proteinExistence type="predicted"/>
<feature type="non-terminal residue" evidence="2">
    <location>
        <position position="400"/>
    </location>
</feature>
<dbReference type="InParanoid" id="S8E349"/>
<evidence type="ECO:0000313" key="2">
    <source>
        <dbReference type="EMBL" id="EPS97808.1"/>
    </source>
</evidence>
<dbReference type="EMBL" id="KE504172">
    <property type="protein sequence ID" value="EPS97808.1"/>
    <property type="molecule type" value="Genomic_DNA"/>
</dbReference>
<accession>S8E349</accession>
<dbReference type="AlphaFoldDB" id="S8E349"/>
<reference evidence="2 3" key="1">
    <citation type="journal article" date="2012" name="Science">
        <title>The Paleozoic origin of enzymatic lignin decomposition reconstructed from 31 fungal genomes.</title>
        <authorList>
            <person name="Floudas D."/>
            <person name="Binder M."/>
            <person name="Riley R."/>
            <person name="Barry K."/>
            <person name="Blanchette R.A."/>
            <person name="Henrissat B."/>
            <person name="Martinez A.T."/>
            <person name="Otillar R."/>
            <person name="Spatafora J.W."/>
            <person name="Yadav J.S."/>
            <person name="Aerts A."/>
            <person name="Benoit I."/>
            <person name="Boyd A."/>
            <person name="Carlson A."/>
            <person name="Copeland A."/>
            <person name="Coutinho P.M."/>
            <person name="de Vries R.P."/>
            <person name="Ferreira P."/>
            <person name="Findley K."/>
            <person name="Foster B."/>
            <person name="Gaskell J."/>
            <person name="Glotzer D."/>
            <person name="Gorecki P."/>
            <person name="Heitman J."/>
            <person name="Hesse C."/>
            <person name="Hori C."/>
            <person name="Igarashi K."/>
            <person name="Jurgens J.A."/>
            <person name="Kallen N."/>
            <person name="Kersten P."/>
            <person name="Kohler A."/>
            <person name="Kuees U."/>
            <person name="Kumar T.K.A."/>
            <person name="Kuo A."/>
            <person name="LaButti K."/>
            <person name="Larrondo L.F."/>
            <person name="Lindquist E."/>
            <person name="Ling A."/>
            <person name="Lombard V."/>
            <person name="Lucas S."/>
            <person name="Lundell T."/>
            <person name="Martin R."/>
            <person name="McLaughlin D.J."/>
            <person name="Morgenstern I."/>
            <person name="Morin E."/>
            <person name="Murat C."/>
            <person name="Nagy L.G."/>
            <person name="Nolan M."/>
            <person name="Ohm R.A."/>
            <person name="Patyshakuliyeva A."/>
            <person name="Rokas A."/>
            <person name="Ruiz-Duenas F.J."/>
            <person name="Sabat G."/>
            <person name="Salamov A."/>
            <person name="Samejima M."/>
            <person name="Schmutz J."/>
            <person name="Slot J.C."/>
            <person name="St John F."/>
            <person name="Stenlid J."/>
            <person name="Sun H."/>
            <person name="Sun S."/>
            <person name="Syed K."/>
            <person name="Tsang A."/>
            <person name="Wiebenga A."/>
            <person name="Young D."/>
            <person name="Pisabarro A."/>
            <person name="Eastwood D.C."/>
            <person name="Martin F."/>
            <person name="Cullen D."/>
            <person name="Grigoriev I.V."/>
            <person name="Hibbett D.S."/>
        </authorList>
    </citation>
    <scope>NUCLEOTIDE SEQUENCE</scope>
    <source>
        <strain evidence="3">FP-58527</strain>
    </source>
</reference>
<gene>
    <name evidence="2" type="ORF">FOMPIDRAFT_1149526</name>
</gene>
<evidence type="ECO:0000313" key="3">
    <source>
        <dbReference type="Proteomes" id="UP000015241"/>
    </source>
</evidence>
<keyword evidence="3" id="KW-1185">Reference proteome</keyword>
<dbReference type="HOGENOM" id="CLU_689940_0_0_1"/>
<sequence length="400" mass="44880">MEAMFRNYNLRPSATIQPLSGTNSQPDDAAAPFEPEAHVMPAPLSSARCESGSEPPDDPGMNGSQWIPNAMRNGSIETDLLQQPQPPPNASRSASEVVDDMAPLPSTRNAPSGQLLRAQTRGKCVGLTAEQTEAVLEFSALSPREMLVELKIHNFRLETDLLKRYFHMFIASPQFETRLRHRIAGIILAPALPAYICGLRPFVLLHIEKPDTMKTLGVPPQCRHNPGDWKKVKELVAKILTAMRNDMKSKLSLSVTNEHHVHSVAASIVMYDMKVKSQHYARIAFLRRCLRAWNTLPASTSQKNDKGKKIKISRVTFWRYVDSELQQIRQASRQVGENEKEHQDAQTLFFTSLLDADCKAYTAMGTDYCGRVYKDGDTLPDDQRIGETVAHEFVIDDTQR</sequence>
<organism evidence="2 3">
    <name type="scientific">Fomitopsis schrenkii</name>
    <name type="common">Brown rot fungus</name>
    <dbReference type="NCBI Taxonomy" id="2126942"/>
    <lineage>
        <taxon>Eukaryota</taxon>
        <taxon>Fungi</taxon>
        <taxon>Dikarya</taxon>
        <taxon>Basidiomycota</taxon>
        <taxon>Agaricomycotina</taxon>
        <taxon>Agaricomycetes</taxon>
        <taxon>Polyporales</taxon>
        <taxon>Fomitopsis</taxon>
    </lineage>
</organism>
<name>S8E349_FOMSC</name>
<protein>
    <submittedName>
        <fullName evidence="2">Uncharacterized protein</fullName>
    </submittedName>
</protein>